<dbReference type="Proteomes" id="UP000184330">
    <property type="component" value="Unassembled WGS sequence"/>
</dbReference>
<dbReference type="STRING" id="576137.A0A1L7X1I9"/>
<dbReference type="InterPro" id="IPR035398">
    <property type="entry name" value="Bac_rhamnosid_C"/>
</dbReference>
<dbReference type="PANTHER" id="PTHR34987:SF4">
    <property type="entry name" value="ALPHA-L-RHAMNOSIDASE C-TERMINAL DOMAIN-CONTAINING PROTEIN"/>
    <property type="match status" value="1"/>
</dbReference>
<accession>A0A1L7X1I9</accession>
<dbReference type="SUPFAM" id="SSF48208">
    <property type="entry name" value="Six-hairpin glycosidases"/>
    <property type="match status" value="1"/>
</dbReference>
<keyword evidence="3" id="KW-1185">Reference proteome</keyword>
<dbReference type="GO" id="GO:0005975">
    <property type="term" value="P:carbohydrate metabolic process"/>
    <property type="evidence" value="ECO:0007669"/>
    <property type="project" value="InterPro"/>
</dbReference>
<evidence type="ECO:0000313" key="2">
    <source>
        <dbReference type="EMBL" id="CZR58887.1"/>
    </source>
</evidence>
<dbReference type="Gene3D" id="1.50.10.10">
    <property type="match status" value="1"/>
</dbReference>
<protein>
    <recommendedName>
        <fullName evidence="1">Alpha-L-rhamnosidase C-terminal domain-containing protein</fullName>
    </recommendedName>
</protein>
<reference evidence="2 3" key="1">
    <citation type="submission" date="2016-03" db="EMBL/GenBank/DDBJ databases">
        <authorList>
            <person name="Ploux O."/>
        </authorList>
    </citation>
    <scope>NUCLEOTIDE SEQUENCE [LARGE SCALE GENOMIC DNA]</scope>
    <source>
        <strain evidence="2 3">UAMH 11012</strain>
    </source>
</reference>
<organism evidence="2 3">
    <name type="scientific">Phialocephala subalpina</name>
    <dbReference type="NCBI Taxonomy" id="576137"/>
    <lineage>
        <taxon>Eukaryota</taxon>
        <taxon>Fungi</taxon>
        <taxon>Dikarya</taxon>
        <taxon>Ascomycota</taxon>
        <taxon>Pezizomycotina</taxon>
        <taxon>Leotiomycetes</taxon>
        <taxon>Helotiales</taxon>
        <taxon>Mollisiaceae</taxon>
        <taxon>Phialocephala</taxon>
        <taxon>Phialocephala fortinii species complex</taxon>
    </lineage>
</organism>
<name>A0A1L7X1I9_9HELO</name>
<dbReference type="InterPro" id="IPR008928">
    <property type="entry name" value="6-hairpin_glycosidase_sf"/>
</dbReference>
<gene>
    <name evidence="2" type="ORF">PAC_08779</name>
</gene>
<evidence type="ECO:0000259" key="1">
    <source>
        <dbReference type="Pfam" id="PF17390"/>
    </source>
</evidence>
<dbReference type="Gene3D" id="2.60.420.10">
    <property type="entry name" value="Maltose phosphorylase, domain 3"/>
    <property type="match status" value="1"/>
</dbReference>
<dbReference type="AlphaFoldDB" id="A0A1L7X1I9"/>
<dbReference type="InterPro" id="IPR012341">
    <property type="entry name" value="6hp_glycosidase-like_sf"/>
</dbReference>
<proteinExistence type="predicted"/>
<evidence type="ECO:0000313" key="3">
    <source>
        <dbReference type="Proteomes" id="UP000184330"/>
    </source>
</evidence>
<feature type="domain" description="Alpha-L-rhamnosidase C-terminal" evidence="1">
    <location>
        <begin position="406"/>
        <end position="474"/>
    </location>
</feature>
<dbReference type="EMBL" id="FJOG01000012">
    <property type="protein sequence ID" value="CZR58887.1"/>
    <property type="molecule type" value="Genomic_DNA"/>
</dbReference>
<sequence length="496" mass="54858">MWHEYLDTPQVTLVPTFMARKEFEVVKIQKGTWLSFKTICNGQEPITVYIDGVMVASFEQVNGPTPVMSSNRSNFGGSATFPRTPTGSVGIEIPSGNLLYYSGLSNQAVMGDTGLGWNQTPMVFDGAKRDGYAWIVDLITGAPALYYSTTGTEYIRGNIEASLIRASLEPGILPENLVNEDSLVSVEGMGAGSYDYYNGPQTGVSTHRNALYVTALRSCVELANSSTINDLKLASQYLTLAIRTTEAINSYLFTPSTSHYNITTSRTVGIAQESHTWLISKGFSPPHLHRPILAQLRDRLCSTTGTNAPLSFSPDTINPSITPVISPIMSAFHCIAAIDTNCHEYAEHILRSVWEPVCDKQSPHFTGTMWEFLNPDGRTPFKDQIYSYAQLFNVGSTFILSRYVLGVEPTKSGFGEVKIHPRFSIKGVNWAEGRVPTPWGESIEVKWQRFEGRGWKLACSVPNGMDGVVVVPEDIWVRRKILKDNGKEIQSNEEKI</sequence>
<dbReference type="Pfam" id="PF17390">
    <property type="entry name" value="Bac_rhamnosid_C"/>
    <property type="match status" value="1"/>
</dbReference>
<dbReference type="GO" id="GO:0003824">
    <property type="term" value="F:catalytic activity"/>
    <property type="evidence" value="ECO:0007669"/>
    <property type="project" value="UniProtKB-ARBA"/>
</dbReference>
<dbReference type="PANTHER" id="PTHR34987">
    <property type="entry name" value="C, PUTATIVE (AFU_ORTHOLOGUE AFUA_3G02880)-RELATED"/>
    <property type="match status" value="1"/>
</dbReference>
<dbReference type="OrthoDB" id="10036721at2759"/>